<feature type="compositionally biased region" description="Basic and acidic residues" evidence="1">
    <location>
        <begin position="86"/>
        <end position="100"/>
    </location>
</feature>
<keyword evidence="3" id="KW-1185">Reference proteome</keyword>
<comment type="caution">
    <text evidence="2">The sequence shown here is derived from an EMBL/GenBank/DDBJ whole genome shotgun (WGS) entry which is preliminary data.</text>
</comment>
<feature type="compositionally biased region" description="Pro residues" evidence="1">
    <location>
        <begin position="52"/>
        <end position="64"/>
    </location>
</feature>
<feature type="compositionally biased region" description="Basic residues" evidence="1">
    <location>
        <begin position="32"/>
        <end position="42"/>
    </location>
</feature>
<gene>
    <name evidence="2" type="ORF">CKAN_02312100</name>
</gene>
<name>A0A443PSY0_9MAGN</name>
<keyword evidence="2" id="KW-0808">Transferase</keyword>
<proteinExistence type="predicted"/>
<dbReference type="AlphaFoldDB" id="A0A443PSY0"/>
<evidence type="ECO:0000313" key="2">
    <source>
        <dbReference type="EMBL" id="RWR93845.1"/>
    </source>
</evidence>
<accession>A0A443PSY0</accession>
<reference evidence="2 3" key="1">
    <citation type="journal article" date="2019" name="Nat. Plants">
        <title>Stout camphor tree genome fills gaps in understanding of flowering plant genome evolution.</title>
        <authorList>
            <person name="Chaw S.M."/>
            <person name="Liu Y.C."/>
            <person name="Wu Y.W."/>
            <person name="Wang H.Y."/>
            <person name="Lin C.I."/>
            <person name="Wu C.S."/>
            <person name="Ke H.M."/>
            <person name="Chang L.Y."/>
            <person name="Hsu C.Y."/>
            <person name="Yang H.T."/>
            <person name="Sudianto E."/>
            <person name="Hsu M.H."/>
            <person name="Wu K.P."/>
            <person name="Wang L.N."/>
            <person name="Leebens-Mack J.H."/>
            <person name="Tsai I.J."/>
        </authorList>
    </citation>
    <scope>NUCLEOTIDE SEQUENCE [LARGE SCALE GENOMIC DNA]</scope>
    <source>
        <strain evidence="3">cv. Chaw 1501</strain>
        <tissue evidence="2">Young leaves</tissue>
    </source>
</reference>
<keyword evidence="2" id="KW-0675">Receptor</keyword>
<dbReference type="PANTHER" id="PTHR34542:SF1">
    <property type="entry name" value="OS08G0359900 PROTEIN"/>
    <property type="match status" value="1"/>
</dbReference>
<dbReference type="EMBL" id="QPKB01000010">
    <property type="protein sequence ID" value="RWR93845.1"/>
    <property type="molecule type" value="Genomic_DNA"/>
</dbReference>
<keyword evidence="2" id="KW-0418">Kinase</keyword>
<evidence type="ECO:0000256" key="1">
    <source>
        <dbReference type="SAM" id="MobiDB-lite"/>
    </source>
</evidence>
<evidence type="ECO:0000313" key="3">
    <source>
        <dbReference type="Proteomes" id="UP000283530"/>
    </source>
</evidence>
<dbReference type="Proteomes" id="UP000283530">
    <property type="component" value="Unassembled WGS sequence"/>
</dbReference>
<dbReference type="PANTHER" id="PTHR34542">
    <property type="entry name" value="OS08G0359900 PROTEIN"/>
    <property type="match status" value="1"/>
</dbReference>
<organism evidence="2 3">
    <name type="scientific">Cinnamomum micranthum f. kanehirae</name>
    <dbReference type="NCBI Taxonomy" id="337451"/>
    <lineage>
        <taxon>Eukaryota</taxon>
        <taxon>Viridiplantae</taxon>
        <taxon>Streptophyta</taxon>
        <taxon>Embryophyta</taxon>
        <taxon>Tracheophyta</taxon>
        <taxon>Spermatophyta</taxon>
        <taxon>Magnoliopsida</taxon>
        <taxon>Magnoliidae</taxon>
        <taxon>Laurales</taxon>
        <taxon>Lauraceae</taxon>
        <taxon>Cinnamomum</taxon>
    </lineage>
</organism>
<feature type="region of interest" description="Disordered" evidence="1">
    <location>
        <begin position="14"/>
        <end position="100"/>
    </location>
</feature>
<dbReference type="GO" id="GO:0016301">
    <property type="term" value="F:kinase activity"/>
    <property type="evidence" value="ECO:0007669"/>
    <property type="project" value="UniProtKB-KW"/>
</dbReference>
<protein>
    <submittedName>
        <fullName evidence="2">LEAF RUST 10 DISEASE-RESISTANCE LOCUS RECEPTOR-LIKE PROTEIN KINASE-like protein 1.4</fullName>
    </submittedName>
</protein>
<dbReference type="OrthoDB" id="785441at2759"/>
<feature type="compositionally biased region" description="Polar residues" evidence="1">
    <location>
        <begin position="15"/>
        <end position="28"/>
    </location>
</feature>
<sequence length="136" mass="15049">MATLQKFKLLATQCAVATSPSRSPNASPVFQLRRRRTLRRLLSRSSSRRAEPPQPDRPQIAPDPPAEKKPLLSHTLKDLFVSSPPSHDDSSGCADSADRVPRVGAVAGRGVSRAFRYRMLRRVWRPVLVAIPESGE</sequence>